<dbReference type="PANTHER" id="PTHR43008">
    <property type="entry name" value="BENZIL REDUCTASE"/>
    <property type="match status" value="1"/>
</dbReference>
<dbReference type="InParanoid" id="A0A3N4KWW2"/>
<comment type="similarity">
    <text evidence="1">Belongs to the short-chain dehydrogenases/reductases (SDR) family.</text>
</comment>
<protein>
    <submittedName>
        <fullName evidence="4">Oxidoreductase</fullName>
    </submittedName>
</protein>
<evidence type="ECO:0000256" key="3">
    <source>
        <dbReference type="ARBA" id="ARBA00023002"/>
    </source>
</evidence>
<dbReference type="GO" id="GO:0050085">
    <property type="term" value="F:mannitol 2-dehydrogenase (NADP+) activity"/>
    <property type="evidence" value="ECO:0007669"/>
    <property type="project" value="UniProtKB-ARBA"/>
</dbReference>
<proteinExistence type="inferred from homology"/>
<dbReference type="Proteomes" id="UP000277580">
    <property type="component" value="Unassembled WGS sequence"/>
</dbReference>
<dbReference type="FunCoup" id="A0A3N4KWW2">
    <property type="interactions" value="249"/>
</dbReference>
<dbReference type="InterPro" id="IPR036291">
    <property type="entry name" value="NAD(P)-bd_dom_sf"/>
</dbReference>
<sequence>MVLAKPENTNVRNQFDLTGKVAAVTGGTRGIGIEAARGLAEAGASVAIIYTSSKDAESIASQMSQETGVKVVAYQSDVRDHASIAATINKIAADFGRIDIMVANAGITTHVAAIDQTPESFSEVMKVNLDGAFYTAQAAAKIFQKQGSGNVIFTASVSALLVNVPQKQAAYNASKAGLVQMAKCLAVEWVDFARVNCVSPGFIATDMIAELPEDWKKLWHTMVPAQRFCDPYELKGVYVFLASDASSYMTGANLVVDGAYTLP</sequence>
<dbReference type="Gene3D" id="3.40.50.720">
    <property type="entry name" value="NAD(P)-binding Rossmann-like Domain"/>
    <property type="match status" value="1"/>
</dbReference>
<keyword evidence="5" id="KW-1185">Reference proteome</keyword>
<evidence type="ECO:0000256" key="2">
    <source>
        <dbReference type="ARBA" id="ARBA00022857"/>
    </source>
</evidence>
<dbReference type="InterPro" id="IPR002347">
    <property type="entry name" value="SDR_fam"/>
</dbReference>
<dbReference type="PANTHER" id="PTHR43008:SF12">
    <property type="entry name" value="OXIDOREDUCTASE, SHORT CHAIN DEHYDROGENASE_REDUCTASE FAMILY (AFU_ORTHOLOGUE AFUA_6G13830)"/>
    <property type="match status" value="1"/>
</dbReference>
<dbReference type="OrthoDB" id="1888931at2759"/>
<evidence type="ECO:0000313" key="5">
    <source>
        <dbReference type="Proteomes" id="UP000277580"/>
    </source>
</evidence>
<gene>
    <name evidence="4" type="ORF">P167DRAFT_485661</name>
</gene>
<dbReference type="Pfam" id="PF13561">
    <property type="entry name" value="adh_short_C2"/>
    <property type="match status" value="1"/>
</dbReference>
<keyword evidence="3" id="KW-0560">Oxidoreductase</keyword>
<evidence type="ECO:0000256" key="1">
    <source>
        <dbReference type="ARBA" id="ARBA00006484"/>
    </source>
</evidence>
<dbReference type="EMBL" id="ML119121">
    <property type="protein sequence ID" value="RPB13772.1"/>
    <property type="molecule type" value="Genomic_DNA"/>
</dbReference>
<dbReference type="SUPFAM" id="SSF51735">
    <property type="entry name" value="NAD(P)-binding Rossmann-fold domains"/>
    <property type="match status" value="1"/>
</dbReference>
<reference evidence="4 5" key="1">
    <citation type="journal article" date="2018" name="Nat. Ecol. Evol.">
        <title>Pezizomycetes genomes reveal the molecular basis of ectomycorrhizal truffle lifestyle.</title>
        <authorList>
            <person name="Murat C."/>
            <person name="Payen T."/>
            <person name="Noel B."/>
            <person name="Kuo A."/>
            <person name="Morin E."/>
            <person name="Chen J."/>
            <person name="Kohler A."/>
            <person name="Krizsan K."/>
            <person name="Balestrini R."/>
            <person name="Da Silva C."/>
            <person name="Montanini B."/>
            <person name="Hainaut M."/>
            <person name="Levati E."/>
            <person name="Barry K.W."/>
            <person name="Belfiori B."/>
            <person name="Cichocki N."/>
            <person name="Clum A."/>
            <person name="Dockter R.B."/>
            <person name="Fauchery L."/>
            <person name="Guy J."/>
            <person name="Iotti M."/>
            <person name="Le Tacon F."/>
            <person name="Lindquist E.A."/>
            <person name="Lipzen A."/>
            <person name="Malagnac F."/>
            <person name="Mello A."/>
            <person name="Molinier V."/>
            <person name="Miyauchi S."/>
            <person name="Poulain J."/>
            <person name="Riccioni C."/>
            <person name="Rubini A."/>
            <person name="Sitrit Y."/>
            <person name="Splivallo R."/>
            <person name="Traeger S."/>
            <person name="Wang M."/>
            <person name="Zifcakova L."/>
            <person name="Wipf D."/>
            <person name="Zambonelli A."/>
            <person name="Paolocci F."/>
            <person name="Nowrousian M."/>
            <person name="Ottonello S."/>
            <person name="Baldrian P."/>
            <person name="Spatafora J.W."/>
            <person name="Henrissat B."/>
            <person name="Nagy L.G."/>
            <person name="Aury J.M."/>
            <person name="Wincker P."/>
            <person name="Grigoriev I.V."/>
            <person name="Bonfante P."/>
            <person name="Martin F.M."/>
        </authorList>
    </citation>
    <scope>NUCLEOTIDE SEQUENCE [LARGE SCALE GENOMIC DNA]</scope>
    <source>
        <strain evidence="4 5">CCBAS932</strain>
    </source>
</reference>
<evidence type="ECO:0000313" key="4">
    <source>
        <dbReference type="EMBL" id="RPB13772.1"/>
    </source>
</evidence>
<organism evidence="4 5">
    <name type="scientific">Morchella conica CCBAS932</name>
    <dbReference type="NCBI Taxonomy" id="1392247"/>
    <lineage>
        <taxon>Eukaryota</taxon>
        <taxon>Fungi</taxon>
        <taxon>Dikarya</taxon>
        <taxon>Ascomycota</taxon>
        <taxon>Pezizomycotina</taxon>
        <taxon>Pezizomycetes</taxon>
        <taxon>Pezizales</taxon>
        <taxon>Morchellaceae</taxon>
        <taxon>Morchella</taxon>
    </lineage>
</organism>
<accession>A0A3N4KWW2</accession>
<keyword evidence="2" id="KW-0521">NADP</keyword>
<dbReference type="CDD" id="cd05352">
    <property type="entry name" value="MDH-like_SDR_c"/>
    <property type="match status" value="1"/>
</dbReference>
<name>A0A3N4KWW2_9PEZI</name>
<dbReference type="GO" id="GO:0019594">
    <property type="term" value="P:mannitol metabolic process"/>
    <property type="evidence" value="ECO:0007669"/>
    <property type="project" value="UniProtKB-ARBA"/>
</dbReference>
<dbReference type="PROSITE" id="PS00061">
    <property type="entry name" value="ADH_SHORT"/>
    <property type="match status" value="1"/>
</dbReference>
<dbReference type="PRINTS" id="PR00080">
    <property type="entry name" value="SDRFAMILY"/>
</dbReference>
<dbReference type="GO" id="GO:0050664">
    <property type="term" value="F:oxidoreductase activity, acting on NAD(P)H, oxygen as acceptor"/>
    <property type="evidence" value="ECO:0007669"/>
    <property type="project" value="TreeGrafter"/>
</dbReference>
<dbReference type="FunFam" id="3.40.50.720:FF:000090">
    <property type="entry name" value="NADP-dependent mannitol dehydrogenase"/>
    <property type="match status" value="1"/>
</dbReference>
<dbReference type="STRING" id="1392247.A0A3N4KWW2"/>
<dbReference type="PRINTS" id="PR00081">
    <property type="entry name" value="GDHRDH"/>
</dbReference>
<dbReference type="InterPro" id="IPR020904">
    <property type="entry name" value="Sc_DH/Rdtase_CS"/>
</dbReference>
<dbReference type="AlphaFoldDB" id="A0A3N4KWW2"/>